<name>A0AAD8LDL5_TARER</name>
<dbReference type="EMBL" id="JAUHHV010000001">
    <property type="protein sequence ID" value="KAK1436467.1"/>
    <property type="molecule type" value="Genomic_DNA"/>
</dbReference>
<gene>
    <name evidence="1" type="ORF">QVD17_02247</name>
</gene>
<dbReference type="AlphaFoldDB" id="A0AAD8LDL5"/>
<organism evidence="1 2">
    <name type="scientific">Tagetes erecta</name>
    <name type="common">African marigold</name>
    <dbReference type="NCBI Taxonomy" id="13708"/>
    <lineage>
        <taxon>Eukaryota</taxon>
        <taxon>Viridiplantae</taxon>
        <taxon>Streptophyta</taxon>
        <taxon>Embryophyta</taxon>
        <taxon>Tracheophyta</taxon>
        <taxon>Spermatophyta</taxon>
        <taxon>Magnoliopsida</taxon>
        <taxon>eudicotyledons</taxon>
        <taxon>Gunneridae</taxon>
        <taxon>Pentapetalae</taxon>
        <taxon>asterids</taxon>
        <taxon>campanulids</taxon>
        <taxon>Asterales</taxon>
        <taxon>Asteraceae</taxon>
        <taxon>Asteroideae</taxon>
        <taxon>Heliantheae alliance</taxon>
        <taxon>Tageteae</taxon>
        <taxon>Tagetes</taxon>
    </lineage>
</organism>
<evidence type="ECO:0000313" key="2">
    <source>
        <dbReference type="Proteomes" id="UP001229421"/>
    </source>
</evidence>
<reference evidence="1" key="1">
    <citation type="journal article" date="2023" name="bioRxiv">
        <title>Improved chromosome-level genome assembly for marigold (Tagetes erecta).</title>
        <authorList>
            <person name="Jiang F."/>
            <person name="Yuan L."/>
            <person name="Wang S."/>
            <person name="Wang H."/>
            <person name="Xu D."/>
            <person name="Wang A."/>
            <person name="Fan W."/>
        </authorList>
    </citation>
    <scope>NUCLEOTIDE SEQUENCE</scope>
    <source>
        <strain evidence="1">WSJ</strain>
        <tissue evidence="1">Leaf</tissue>
    </source>
</reference>
<keyword evidence="2" id="KW-1185">Reference proteome</keyword>
<comment type="caution">
    <text evidence="1">The sequence shown here is derived from an EMBL/GenBank/DDBJ whole genome shotgun (WGS) entry which is preliminary data.</text>
</comment>
<accession>A0AAD8LDL5</accession>
<protein>
    <submittedName>
        <fullName evidence="1">Uncharacterized protein</fullName>
    </submittedName>
</protein>
<proteinExistence type="predicted"/>
<dbReference type="Proteomes" id="UP001229421">
    <property type="component" value="Unassembled WGS sequence"/>
</dbReference>
<evidence type="ECO:0000313" key="1">
    <source>
        <dbReference type="EMBL" id="KAK1436467.1"/>
    </source>
</evidence>
<sequence length="244" mass="27898">MKDIAEKISMDVDDDDDEKTCVFNDDNASNLIRRIHIADDEAPKCEVNSGLDEKCRMLAQAEMALREIKNILIKSGELNNMDEERRMQTEMALLDLKNCLIEFRSPEYQLSPEYYYHSPTSPSYNPISPSYNPTSVSPTSPTNYPSLHLSRLQALHTVPSVQVPGTQLLMMDQCRSRCLQFVTWSMVWFGKTHDFDLFSFQVLKYTSVTNGLKFNDNTVGLVTSRIIVGLMFYNCVLEMHGMLV</sequence>